<evidence type="ECO:0000313" key="3">
    <source>
        <dbReference type="EMBL" id="BBF91909.1"/>
    </source>
</evidence>
<evidence type="ECO:0000313" key="4">
    <source>
        <dbReference type="Proteomes" id="UP000266934"/>
    </source>
</evidence>
<feature type="compositionally biased region" description="Polar residues" evidence="1">
    <location>
        <begin position="51"/>
        <end position="71"/>
    </location>
</feature>
<keyword evidence="2" id="KW-0732">Signal</keyword>
<dbReference type="Proteomes" id="UP000266934">
    <property type="component" value="Chromosome"/>
</dbReference>
<evidence type="ECO:0000256" key="1">
    <source>
        <dbReference type="SAM" id="MobiDB-lite"/>
    </source>
</evidence>
<dbReference type="RefSeq" id="WP_126397491.1">
    <property type="nucleotide sequence ID" value="NZ_AP018907.1"/>
</dbReference>
<feature type="compositionally biased region" description="Low complexity" evidence="1">
    <location>
        <begin position="31"/>
        <end position="40"/>
    </location>
</feature>
<dbReference type="KEGG" id="blag:BLTE_05940"/>
<gene>
    <name evidence="3" type="ORF">BLTE_05940</name>
</gene>
<protein>
    <recommendedName>
        <fullName evidence="5">DUF2946 domain-containing protein</fullName>
    </recommendedName>
</protein>
<feature type="chain" id="PRO_5016642476" description="DUF2946 domain-containing protein" evidence="2">
    <location>
        <begin position="21"/>
        <end position="127"/>
    </location>
</feature>
<keyword evidence="4" id="KW-1185">Reference proteome</keyword>
<evidence type="ECO:0000256" key="2">
    <source>
        <dbReference type="SAM" id="SignalP"/>
    </source>
</evidence>
<reference evidence="3 4" key="1">
    <citation type="submission" date="2018-08" db="EMBL/GenBank/DDBJ databases">
        <title>Complete genome sequencing of Blastochloris tepida GI.</title>
        <authorList>
            <person name="Tsukatani Y."/>
            <person name="Mori H."/>
        </authorList>
    </citation>
    <scope>NUCLEOTIDE SEQUENCE [LARGE SCALE GENOMIC DNA]</scope>
    <source>
        <strain evidence="3 4">GI</strain>
    </source>
</reference>
<organism evidence="3 4">
    <name type="scientific">Blastochloris tepida</name>
    <dbReference type="NCBI Taxonomy" id="2233851"/>
    <lineage>
        <taxon>Bacteria</taxon>
        <taxon>Pseudomonadati</taxon>
        <taxon>Pseudomonadota</taxon>
        <taxon>Alphaproteobacteria</taxon>
        <taxon>Hyphomicrobiales</taxon>
        <taxon>Blastochloridaceae</taxon>
        <taxon>Blastochloris</taxon>
    </lineage>
</organism>
<accession>A0A348FX76</accession>
<feature type="signal peptide" evidence="2">
    <location>
        <begin position="1"/>
        <end position="20"/>
    </location>
</feature>
<proteinExistence type="predicted"/>
<sequence length="127" mass="12540">MLKLMAVLFAGLLLAVVVVAAAPAGVADCHAAGAAAHAAPHPTPSPPVLPDQSTPDQSLPDQSPAGQSPTEHTAPCFGLGGCGLCGIKLPDEPAAIPAERLVARIDAGSERDPGALAARPPTPPPRG</sequence>
<feature type="region of interest" description="Disordered" evidence="1">
    <location>
        <begin position="31"/>
        <end position="73"/>
    </location>
</feature>
<feature type="region of interest" description="Disordered" evidence="1">
    <location>
        <begin position="105"/>
        <end position="127"/>
    </location>
</feature>
<evidence type="ECO:0008006" key="5">
    <source>
        <dbReference type="Google" id="ProtNLM"/>
    </source>
</evidence>
<dbReference type="AlphaFoldDB" id="A0A348FX76"/>
<name>A0A348FX76_9HYPH</name>
<dbReference type="EMBL" id="AP018907">
    <property type="protein sequence ID" value="BBF91909.1"/>
    <property type="molecule type" value="Genomic_DNA"/>
</dbReference>